<organism evidence="10 11">
    <name type="scientific">Limnofasciculus baicalensis BBK-W-15</name>
    <dbReference type="NCBI Taxonomy" id="2699891"/>
    <lineage>
        <taxon>Bacteria</taxon>
        <taxon>Bacillati</taxon>
        <taxon>Cyanobacteriota</taxon>
        <taxon>Cyanophyceae</taxon>
        <taxon>Coleofasciculales</taxon>
        <taxon>Coleofasciculaceae</taxon>
        <taxon>Limnofasciculus</taxon>
        <taxon>Limnofasciculus baicalensis</taxon>
    </lineage>
</organism>
<dbReference type="Pfam" id="PF13231">
    <property type="entry name" value="PMT_2"/>
    <property type="match status" value="1"/>
</dbReference>
<feature type="transmembrane region" description="Helical" evidence="8">
    <location>
        <begin position="363"/>
        <end position="381"/>
    </location>
</feature>
<evidence type="ECO:0000256" key="6">
    <source>
        <dbReference type="ARBA" id="ARBA00022989"/>
    </source>
</evidence>
<feature type="domain" description="Glycosyltransferase RgtA/B/C/D-like" evidence="9">
    <location>
        <begin position="70"/>
        <end position="203"/>
    </location>
</feature>
<dbReference type="GO" id="GO:0010041">
    <property type="term" value="P:response to iron(III) ion"/>
    <property type="evidence" value="ECO:0007669"/>
    <property type="project" value="TreeGrafter"/>
</dbReference>
<dbReference type="GO" id="GO:0009103">
    <property type="term" value="P:lipopolysaccharide biosynthetic process"/>
    <property type="evidence" value="ECO:0007669"/>
    <property type="project" value="UniProtKB-ARBA"/>
</dbReference>
<dbReference type="RefSeq" id="WP_254012008.1">
    <property type="nucleotide sequence ID" value="NZ_JAMZMM010000100.1"/>
</dbReference>
<evidence type="ECO:0000256" key="3">
    <source>
        <dbReference type="ARBA" id="ARBA00022676"/>
    </source>
</evidence>
<dbReference type="PANTHER" id="PTHR33908:SF3">
    <property type="entry name" value="UNDECAPRENYL PHOSPHATE-ALPHA-4-AMINO-4-DEOXY-L-ARABINOSE ARABINOSYL TRANSFERASE"/>
    <property type="match status" value="1"/>
</dbReference>
<reference evidence="10" key="1">
    <citation type="submission" date="2022-06" db="EMBL/GenBank/DDBJ databases">
        <title>New cyanobacteria of genus Symplocastrum in benthos of Lake Baikal.</title>
        <authorList>
            <person name="Sorokovikova E."/>
            <person name="Tikhonova I."/>
            <person name="Krasnopeev A."/>
            <person name="Evseev P."/>
            <person name="Gladkikh A."/>
            <person name="Belykh O."/>
        </authorList>
    </citation>
    <scope>NUCLEOTIDE SEQUENCE</scope>
    <source>
        <strain evidence="10">BBK-W-15</strain>
    </source>
</reference>
<dbReference type="Proteomes" id="UP001204953">
    <property type="component" value="Unassembled WGS sequence"/>
</dbReference>
<keyword evidence="2" id="KW-1003">Cell membrane</keyword>
<evidence type="ECO:0000256" key="5">
    <source>
        <dbReference type="ARBA" id="ARBA00022692"/>
    </source>
</evidence>
<dbReference type="GO" id="GO:0005886">
    <property type="term" value="C:plasma membrane"/>
    <property type="evidence" value="ECO:0007669"/>
    <property type="project" value="UniProtKB-SubCell"/>
</dbReference>
<dbReference type="PANTHER" id="PTHR33908">
    <property type="entry name" value="MANNOSYLTRANSFERASE YKCB-RELATED"/>
    <property type="match status" value="1"/>
</dbReference>
<evidence type="ECO:0000259" key="9">
    <source>
        <dbReference type="Pfam" id="PF13231"/>
    </source>
</evidence>
<protein>
    <submittedName>
        <fullName evidence="10">Glycosyltransferase family 39 protein</fullName>
    </submittedName>
</protein>
<keyword evidence="3" id="KW-0328">Glycosyltransferase</keyword>
<keyword evidence="11" id="KW-1185">Reference proteome</keyword>
<dbReference type="InterPro" id="IPR038731">
    <property type="entry name" value="RgtA/B/C-like"/>
</dbReference>
<dbReference type="GO" id="GO:0016763">
    <property type="term" value="F:pentosyltransferase activity"/>
    <property type="evidence" value="ECO:0007669"/>
    <property type="project" value="TreeGrafter"/>
</dbReference>
<feature type="transmembrane region" description="Helical" evidence="8">
    <location>
        <begin position="279"/>
        <end position="297"/>
    </location>
</feature>
<comment type="subcellular location">
    <subcellularLocation>
        <location evidence="1">Cell membrane</location>
        <topology evidence="1">Multi-pass membrane protein</topology>
    </subcellularLocation>
</comment>
<feature type="transmembrane region" description="Helical" evidence="8">
    <location>
        <begin position="337"/>
        <end position="356"/>
    </location>
</feature>
<evidence type="ECO:0000256" key="7">
    <source>
        <dbReference type="ARBA" id="ARBA00023136"/>
    </source>
</evidence>
<keyword evidence="4" id="KW-0808">Transferase</keyword>
<comment type="caution">
    <text evidence="10">The sequence shown here is derived from an EMBL/GenBank/DDBJ whole genome shotgun (WGS) entry which is preliminary data.</text>
</comment>
<feature type="transmembrane region" description="Helical" evidence="8">
    <location>
        <begin position="481"/>
        <end position="504"/>
    </location>
</feature>
<keyword evidence="6 8" id="KW-1133">Transmembrane helix</keyword>
<feature type="transmembrane region" description="Helical" evidence="8">
    <location>
        <begin position="428"/>
        <end position="449"/>
    </location>
</feature>
<evidence type="ECO:0000256" key="4">
    <source>
        <dbReference type="ARBA" id="ARBA00022679"/>
    </source>
</evidence>
<evidence type="ECO:0000256" key="1">
    <source>
        <dbReference type="ARBA" id="ARBA00004651"/>
    </source>
</evidence>
<dbReference type="EMBL" id="JAMZMM010000100">
    <property type="protein sequence ID" value="MCP2729223.1"/>
    <property type="molecule type" value="Genomic_DNA"/>
</dbReference>
<name>A0AAE3KP07_9CYAN</name>
<evidence type="ECO:0000256" key="2">
    <source>
        <dbReference type="ARBA" id="ARBA00022475"/>
    </source>
</evidence>
<feature type="transmembrane region" description="Helical" evidence="8">
    <location>
        <begin position="387"/>
        <end position="408"/>
    </location>
</feature>
<feature type="transmembrane region" description="Helical" evidence="8">
    <location>
        <begin position="167"/>
        <end position="198"/>
    </location>
</feature>
<dbReference type="AlphaFoldDB" id="A0AAE3KP07"/>
<keyword evidence="5 8" id="KW-0812">Transmembrane</keyword>
<keyword evidence="7 8" id="KW-0472">Membrane</keyword>
<sequence>MFKLPNTKYITETQCILGFFLAALLLWTISLDNLPLRDWDEATRALIAREIYRTGNWLHPTLQGKPYLLKPPLMDWLIALSYKLGNIGEFTTRFPGAFLSACGVPLIYLVGREIFAQPLPAACTASVYLTLLPVVRHGRLAMLDGTIVSFFLLLILCLLKARQYKRWGIGIGIFLGLIALTKGILVILLGGIALLFILADRHILGGSQSGKNPGDILPPPLNNKNPGDILPPPLNNKNLGDILAPPFNKGGWGGENSGDKQVSLPKQDTPHVLLFKNPYFWLGIVIGNLPITVWYLAQWQYYGATFWQVHFQSQGLERISQSVEGNNGSSWYYIVELLKYTLPWLLFLPGGLYLAWQKRQKSWGILVLIGTIVYLGTISLMGTKLPWYIMPLYPFFALAVGAELADFWANSSDEILRTTPSKKRYSRIIVWMMGAIAISGLGGSIYFIIADPQPVLILMSYILVAMMAFATCHFKQQRRTFIPILFGGMYLILLLLMTSKSWIWELNEVFPVKPVAALIREKTPPETPIYTSFSYQRPSLDYYSDRQIIPADTETLQKLASTPAYLLLERDTLEKLQLSHTLTLGRAEGFTLLTNNQ</sequence>
<accession>A0AAE3KP07</accession>
<evidence type="ECO:0000256" key="8">
    <source>
        <dbReference type="SAM" id="Phobius"/>
    </source>
</evidence>
<evidence type="ECO:0000313" key="11">
    <source>
        <dbReference type="Proteomes" id="UP001204953"/>
    </source>
</evidence>
<evidence type="ECO:0000313" key="10">
    <source>
        <dbReference type="EMBL" id="MCP2729223.1"/>
    </source>
</evidence>
<feature type="transmembrane region" description="Helical" evidence="8">
    <location>
        <begin position="142"/>
        <end position="161"/>
    </location>
</feature>
<proteinExistence type="predicted"/>
<dbReference type="InterPro" id="IPR050297">
    <property type="entry name" value="LipidA_mod_glycosyltrf_83"/>
</dbReference>
<feature type="transmembrane region" description="Helical" evidence="8">
    <location>
        <begin position="455"/>
        <end position="474"/>
    </location>
</feature>
<gene>
    <name evidence="10" type="ORF">NJ959_12225</name>
</gene>